<keyword evidence="2" id="KW-0472">Membrane</keyword>
<dbReference type="Gene3D" id="3.30.70.60">
    <property type="match status" value="1"/>
</dbReference>
<reference evidence="3 4" key="1">
    <citation type="submission" date="2019-01" db="EMBL/GenBank/DDBJ databases">
        <title>Coherence of Microcystis species and biogeography revealed through population genomics.</title>
        <authorList>
            <person name="Perez-Carrascal O.M."/>
            <person name="Terrat Y."/>
            <person name="Giani A."/>
            <person name="Fortin N."/>
            <person name="Tromas N."/>
            <person name="Shapiro B.J."/>
        </authorList>
    </citation>
    <scope>NUCLEOTIDE SEQUENCE [LARGE SCALE GENOMIC DNA]</scope>
    <source>
        <strain evidence="3">Mw_MB_S_20031200_S109D</strain>
    </source>
</reference>
<sequence>MTFTEEYIANEDRELEELDQYPTAFGITFTPRNSGITAGVVGLLGSLYLLFNWVMPAYSTLQQLQIDKDSKQQQVDQQTSGLGATQFQKIESQLQQKEATKQQILALFAQEKNLSTILLDISNIFKSRNVKLISFQPQGLEPVVVSDSSLGSAVNNKLKRQTFNVKIEGNYANSQEVIRDLERLQPLILLNSLNTQMPEGGSVVKVVSIGKNQATIVPQGDQPVTTTFLLNVIIPLNAEELAKLAPPPPAEGQPPAAGQPPASPPQ</sequence>
<dbReference type="AlphaFoldDB" id="A0A552M5F3"/>
<evidence type="ECO:0000313" key="4">
    <source>
        <dbReference type="Proteomes" id="UP000318616"/>
    </source>
</evidence>
<feature type="compositionally biased region" description="Pro residues" evidence="1">
    <location>
        <begin position="245"/>
        <end position="266"/>
    </location>
</feature>
<evidence type="ECO:0000256" key="1">
    <source>
        <dbReference type="SAM" id="MobiDB-lite"/>
    </source>
</evidence>
<organism evidence="3 4">
    <name type="scientific">Microcystis wesenbergii Mw_MB_S_20031200_S109D</name>
    <dbReference type="NCBI Taxonomy" id="2486241"/>
    <lineage>
        <taxon>Bacteria</taxon>
        <taxon>Bacillati</taxon>
        <taxon>Cyanobacteriota</taxon>
        <taxon>Cyanophyceae</taxon>
        <taxon>Oscillatoriophycideae</taxon>
        <taxon>Chroococcales</taxon>
        <taxon>Microcystaceae</taxon>
        <taxon>Microcystis</taxon>
    </lineage>
</organism>
<dbReference type="EMBL" id="SFAP01000057">
    <property type="protein sequence ID" value="TRV27704.1"/>
    <property type="molecule type" value="Genomic_DNA"/>
</dbReference>
<evidence type="ECO:0000256" key="2">
    <source>
        <dbReference type="SAM" id="Phobius"/>
    </source>
</evidence>
<proteinExistence type="predicted"/>
<comment type="caution">
    <text evidence="3">The sequence shown here is derived from an EMBL/GenBank/DDBJ whole genome shotgun (WGS) entry which is preliminary data.</text>
</comment>
<keyword evidence="2" id="KW-0812">Transmembrane</keyword>
<feature type="region of interest" description="Disordered" evidence="1">
    <location>
        <begin position="243"/>
        <end position="266"/>
    </location>
</feature>
<accession>A0A552M5F3</accession>
<name>A0A552M5F3_9CHRO</name>
<evidence type="ECO:0000313" key="3">
    <source>
        <dbReference type="EMBL" id="TRV27704.1"/>
    </source>
</evidence>
<keyword evidence="2" id="KW-1133">Transmembrane helix</keyword>
<dbReference type="InterPro" id="IPR014717">
    <property type="entry name" value="Transl_elong_EF1B/ribsomal_bS6"/>
</dbReference>
<gene>
    <name evidence="3" type="ORF">EWV88_04375</name>
</gene>
<feature type="transmembrane region" description="Helical" evidence="2">
    <location>
        <begin position="35"/>
        <end position="55"/>
    </location>
</feature>
<dbReference type="Proteomes" id="UP000318616">
    <property type="component" value="Unassembled WGS sequence"/>
</dbReference>
<protein>
    <submittedName>
        <fullName evidence="3">Pilus assembly protein</fullName>
    </submittedName>
</protein>